<evidence type="ECO:0000256" key="3">
    <source>
        <dbReference type="RuleBase" id="RU000461"/>
    </source>
</evidence>
<keyword evidence="3" id="KW-0560">Oxidoreductase</keyword>
<organism evidence="5 6">
    <name type="scientific">Hevea brasiliensis</name>
    <name type="common">Para rubber tree</name>
    <name type="synonym">Siphonia brasiliensis</name>
    <dbReference type="NCBI Taxonomy" id="3981"/>
    <lineage>
        <taxon>Eukaryota</taxon>
        <taxon>Viridiplantae</taxon>
        <taxon>Streptophyta</taxon>
        <taxon>Embryophyta</taxon>
        <taxon>Tracheophyta</taxon>
        <taxon>Spermatophyta</taxon>
        <taxon>Magnoliopsida</taxon>
        <taxon>eudicotyledons</taxon>
        <taxon>Gunneridae</taxon>
        <taxon>Pentapetalae</taxon>
        <taxon>rosids</taxon>
        <taxon>fabids</taxon>
        <taxon>Malpighiales</taxon>
        <taxon>Euphorbiaceae</taxon>
        <taxon>Crotonoideae</taxon>
        <taxon>Micrandreae</taxon>
        <taxon>Hevea</taxon>
    </lineage>
</organism>
<evidence type="ECO:0000256" key="2">
    <source>
        <dbReference type="PIRSR" id="PIRSR602401-1"/>
    </source>
</evidence>
<dbReference type="EMBL" id="JAAGAX010000003">
    <property type="protein sequence ID" value="KAF2320209.1"/>
    <property type="molecule type" value="Genomic_DNA"/>
</dbReference>
<evidence type="ECO:0008006" key="7">
    <source>
        <dbReference type="Google" id="ProtNLM"/>
    </source>
</evidence>
<dbReference type="SUPFAM" id="SSF48264">
    <property type="entry name" value="Cytochrome P450"/>
    <property type="match status" value="1"/>
</dbReference>
<feature type="compositionally biased region" description="Polar residues" evidence="4">
    <location>
        <begin position="528"/>
        <end position="539"/>
    </location>
</feature>
<dbReference type="GO" id="GO:0004497">
    <property type="term" value="F:monooxygenase activity"/>
    <property type="evidence" value="ECO:0007669"/>
    <property type="project" value="UniProtKB-KW"/>
</dbReference>
<proteinExistence type="inferred from homology"/>
<dbReference type="GO" id="GO:0020037">
    <property type="term" value="F:heme binding"/>
    <property type="evidence" value="ECO:0007669"/>
    <property type="project" value="InterPro"/>
</dbReference>
<feature type="binding site" description="axial binding residue" evidence="2">
    <location>
        <position position="418"/>
    </location>
    <ligand>
        <name>heme</name>
        <dbReference type="ChEBI" id="CHEBI:30413"/>
    </ligand>
    <ligandPart>
        <name>Fe</name>
        <dbReference type="ChEBI" id="CHEBI:18248"/>
    </ligandPart>
</feature>
<dbReference type="InterPro" id="IPR036396">
    <property type="entry name" value="Cyt_P450_sf"/>
</dbReference>
<dbReference type="InterPro" id="IPR002401">
    <property type="entry name" value="Cyt_P450_E_grp-I"/>
</dbReference>
<dbReference type="GO" id="GO:0016705">
    <property type="term" value="F:oxidoreductase activity, acting on paired donors, with incorporation or reduction of molecular oxygen"/>
    <property type="evidence" value="ECO:0007669"/>
    <property type="project" value="InterPro"/>
</dbReference>
<evidence type="ECO:0000313" key="6">
    <source>
        <dbReference type="Proteomes" id="UP000467840"/>
    </source>
</evidence>
<dbReference type="GO" id="GO:0005506">
    <property type="term" value="F:iron ion binding"/>
    <property type="evidence" value="ECO:0007669"/>
    <property type="project" value="InterPro"/>
</dbReference>
<sequence length="554" mass="62645">MESICSFLVCSGLFLAIAMILCLKGKNLGRRTKKLPPGPPGWPIIGNIFDLGTEPHRALQELKLKYGPVLRLRLGSMDTVVIQSAKAAAQLLKNHDASFCDRKPLDVFTCHNYRDGSLAVGRFSPYWRTVRRLCSVEMMTVKRINDTASIRRKCIDQMIRNIEDDTAAANARGVRGEFTPLSLSNGIQRTPNVADFLPFLKWFDPQGLRRNMSRDMARALKIVEGFVKERLEEYKLGNEEKNNKDFLDTLLEFEGDGKDWHEKIPYERIIIIILEMFFAGSETTSAATEWAMAELLRKPEAMRKVKEELNEVVGENRNVEESDIEKLPYLQAVVKEALRLHPSVPLLVPRNTMQDTNFMGYHIAKDTQVFVNAWAIGRDPDSWEDPLTFKPERFLGSNIDYKGQNFELIPFGSGRRICIDSGLFFSLEKIMWASVRRKVLTGSKSASLVLERSFLGTQSNLALSSRSYSIALKEMLPRRSNNSQYVDSRGYLRFPVGSSPVREVISCFRVDPSISILSKAFSSDRPKTSISPSKSSATECQLPPNEGARRVRGD</sequence>
<evidence type="ECO:0000256" key="4">
    <source>
        <dbReference type="SAM" id="MobiDB-lite"/>
    </source>
</evidence>
<keyword evidence="2 3" id="KW-0479">Metal-binding</keyword>
<reference evidence="5 6" key="1">
    <citation type="journal article" date="2020" name="Mol. Plant">
        <title>The Chromosome-Based Rubber Tree Genome Provides New Insights into Spurge Genome Evolution and Rubber Biosynthesis.</title>
        <authorList>
            <person name="Liu J."/>
            <person name="Shi C."/>
            <person name="Shi C.C."/>
            <person name="Li W."/>
            <person name="Zhang Q.J."/>
            <person name="Zhang Y."/>
            <person name="Li K."/>
            <person name="Lu H.F."/>
            <person name="Shi C."/>
            <person name="Zhu S.T."/>
            <person name="Xiao Z.Y."/>
            <person name="Nan H."/>
            <person name="Yue Y."/>
            <person name="Zhu X.G."/>
            <person name="Wu Y."/>
            <person name="Hong X.N."/>
            <person name="Fan G.Y."/>
            <person name="Tong Y."/>
            <person name="Zhang D."/>
            <person name="Mao C.L."/>
            <person name="Liu Y.L."/>
            <person name="Hao S.J."/>
            <person name="Liu W.Q."/>
            <person name="Lv M.Q."/>
            <person name="Zhang H.B."/>
            <person name="Liu Y."/>
            <person name="Hu-Tang G.R."/>
            <person name="Wang J.P."/>
            <person name="Wang J.H."/>
            <person name="Sun Y.H."/>
            <person name="Ni S.B."/>
            <person name="Chen W.B."/>
            <person name="Zhang X.C."/>
            <person name="Jiao Y.N."/>
            <person name="Eichler E.E."/>
            <person name="Li G.H."/>
            <person name="Liu X."/>
            <person name="Gao L.Z."/>
        </authorList>
    </citation>
    <scope>NUCLEOTIDE SEQUENCE [LARGE SCALE GENOMIC DNA]</scope>
    <source>
        <strain evidence="6">cv. GT1</strain>
        <tissue evidence="5">Leaf</tissue>
    </source>
</reference>
<evidence type="ECO:0000256" key="1">
    <source>
        <dbReference type="ARBA" id="ARBA00010617"/>
    </source>
</evidence>
<evidence type="ECO:0000313" key="5">
    <source>
        <dbReference type="EMBL" id="KAF2320209.1"/>
    </source>
</evidence>
<dbReference type="Pfam" id="PF00067">
    <property type="entry name" value="p450"/>
    <property type="match status" value="2"/>
</dbReference>
<dbReference type="PROSITE" id="PS00086">
    <property type="entry name" value="CYTOCHROME_P450"/>
    <property type="match status" value="1"/>
</dbReference>
<dbReference type="AlphaFoldDB" id="A0A6A6N7N6"/>
<dbReference type="Proteomes" id="UP000467840">
    <property type="component" value="Chromosome 10"/>
</dbReference>
<dbReference type="PANTHER" id="PTHR47950:SF15">
    <property type="entry name" value="CYTOCHROME P450"/>
    <property type="match status" value="1"/>
</dbReference>
<dbReference type="InterPro" id="IPR001128">
    <property type="entry name" value="Cyt_P450"/>
</dbReference>
<gene>
    <name evidence="5" type="ORF">GH714_025936</name>
</gene>
<keyword evidence="3" id="KW-0503">Monooxygenase</keyword>
<dbReference type="PRINTS" id="PR00463">
    <property type="entry name" value="EP450I"/>
</dbReference>
<accession>A0A6A6N7N6</accession>
<protein>
    <recommendedName>
        <fullName evidence="7">Cytochrome P450</fullName>
    </recommendedName>
</protein>
<keyword evidence="2 3" id="KW-0408">Iron</keyword>
<comment type="caution">
    <text evidence="5">The sequence shown here is derived from an EMBL/GenBank/DDBJ whole genome shotgun (WGS) entry which is preliminary data.</text>
</comment>
<dbReference type="Gene3D" id="1.10.630.10">
    <property type="entry name" value="Cytochrome P450"/>
    <property type="match status" value="1"/>
</dbReference>
<comment type="similarity">
    <text evidence="1 3">Belongs to the cytochrome P450 family.</text>
</comment>
<name>A0A6A6N7N6_HEVBR</name>
<comment type="cofactor">
    <cofactor evidence="2">
        <name>heme</name>
        <dbReference type="ChEBI" id="CHEBI:30413"/>
    </cofactor>
</comment>
<feature type="region of interest" description="Disordered" evidence="4">
    <location>
        <begin position="522"/>
        <end position="554"/>
    </location>
</feature>
<keyword evidence="2 3" id="KW-0349">Heme</keyword>
<dbReference type="PRINTS" id="PR00385">
    <property type="entry name" value="P450"/>
</dbReference>
<dbReference type="InterPro" id="IPR017972">
    <property type="entry name" value="Cyt_P450_CS"/>
</dbReference>
<dbReference type="PANTHER" id="PTHR47950">
    <property type="entry name" value="CYTOCHROME P450, FAMILY 76, SUBFAMILY C, POLYPEPTIDE 5-RELATED"/>
    <property type="match status" value="1"/>
</dbReference>
<keyword evidence="6" id="KW-1185">Reference proteome</keyword>